<feature type="compositionally biased region" description="Low complexity" evidence="1">
    <location>
        <begin position="15"/>
        <end position="33"/>
    </location>
</feature>
<name>X0UE31_9ZZZZ</name>
<gene>
    <name evidence="2" type="ORF">S01H1_24694</name>
</gene>
<comment type="caution">
    <text evidence="2">The sequence shown here is derived from an EMBL/GenBank/DDBJ whole genome shotgun (WGS) entry which is preliminary data.</text>
</comment>
<evidence type="ECO:0000313" key="2">
    <source>
        <dbReference type="EMBL" id="GAF97551.1"/>
    </source>
</evidence>
<reference evidence="2" key="1">
    <citation type="journal article" date="2014" name="Front. Microbiol.">
        <title>High frequency of phylogenetically diverse reductive dehalogenase-homologous genes in deep subseafloor sedimentary metagenomes.</title>
        <authorList>
            <person name="Kawai M."/>
            <person name="Futagami T."/>
            <person name="Toyoda A."/>
            <person name="Takaki Y."/>
            <person name="Nishi S."/>
            <person name="Hori S."/>
            <person name="Arai W."/>
            <person name="Tsubouchi T."/>
            <person name="Morono Y."/>
            <person name="Uchiyama I."/>
            <person name="Ito T."/>
            <person name="Fujiyama A."/>
            <person name="Inagaki F."/>
            <person name="Takami H."/>
        </authorList>
    </citation>
    <scope>NUCLEOTIDE SEQUENCE</scope>
    <source>
        <strain evidence="2">Expedition CK06-06</strain>
    </source>
</reference>
<evidence type="ECO:0000256" key="1">
    <source>
        <dbReference type="SAM" id="MobiDB-lite"/>
    </source>
</evidence>
<protein>
    <submittedName>
        <fullName evidence="2">Uncharacterized protein</fullName>
    </submittedName>
</protein>
<feature type="region of interest" description="Disordered" evidence="1">
    <location>
        <begin position="1"/>
        <end position="46"/>
    </location>
</feature>
<dbReference type="EMBL" id="BARS01014858">
    <property type="protein sequence ID" value="GAF97551.1"/>
    <property type="molecule type" value="Genomic_DNA"/>
</dbReference>
<feature type="compositionally biased region" description="Acidic residues" evidence="1">
    <location>
        <begin position="83"/>
        <end position="92"/>
    </location>
</feature>
<proteinExistence type="predicted"/>
<feature type="region of interest" description="Disordered" evidence="1">
    <location>
        <begin position="71"/>
        <end position="92"/>
    </location>
</feature>
<dbReference type="AlphaFoldDB" id="X0UE31"/>
<accession>X0UE31</accession>
<organism evidence="2">
    <name type="scientific">marine sediment metagenome</name>
    <dbReference type="NCBI Taxonomy" id="412755"/>
    <lineage>
        <taxon>unclassified sequences</taxon>
        <taxon>metagenomes</taxon>
        <taxon>ecological metagenomes</taxon>
    </lineage>
</organism>
<sequence>MGKSIVEGSGRLGEVTVPQPAGTTAPAAEGAQQSENSVEVSMKPDVGDNTVSIRRIENGFITQQERYVPGEFGGKFEKKETFTPEEPDIEVK</sequence>